<dbReference type="RefSeq" id="WP_015159035.1">
    <property type="nucleotide sequence ID" value="NC_019697.1"/>
</dbReference>
<evidence type="ECO:0000313" key="1">
    <source>
        <dbReference type="EMBL" id="AFY92861.1"/>
    </source>
</evidence>
<gene>
    <name evidence="1" type="ORF">Cha6605_1736</name>
</gene>
<accession>K9UEM0</accession>
<reference evidence="1 2" key="1">
    <citation type="submission" date="2012-05" db="EMBL/GenBank/DDBJ databases">
        <title>Finished chromosome of genome of Chamaesiphon sp. PCC 6605.</title>
        <authorList>
            <consortium name="US DOE Joint Genome Institute"/>
            <person name="Gugger M."/>
            <person name="Coursin T."/>
            <person name="Rippka R."/>
            <person name="Tandeau De Marsac N."/>
            <person name="Huntemann M."/>
            <person name="Wei C.-L."/>
            <person name="Han J."/>
            <person name="Detter J.C."/>
            <person name="Han C."/>
            <person name="Tapia R."/>
            <person name="Chen A."/>
            <person name="Kyrpides N."/>
            <person name="Mavromatis K."/>
            <person name="Markowitz V."/>
            <person name="Szeto E."/>
            <person name="Ivanova N."/>
            <person name="Pagani I."/>
            <person name="Pati A."/>
            <person name="Goodwin L."/>
            <person name="Nordberg H.P."/>
            <person name="Cantor M.N."/>
            <person name="Hua S.X."/>
            <person name="Woyke T."/>
            <person name="Kerfeld C.A."/>
        </authorList>
    </citation>
    <scope>NUCLEOTIDE SEQUENCE [LARGE SCALE GENOMIC DNA]</scope>
    <source>
        <strain evidence="2">ATCC 27169 / PCC 6605</strain>
    </source>
</reference>
<organism evidence="1 2">
    <name type="scientific">Chamaesiphon minutus (strain ATCC 27169 / PCC 6605)</name>
    <dbReference type="NCBI Taxonomy" id="1173020"/>
    <lineage>
        <taxon>Bacteria</taxon>
        <taxon>Bacillati</taxon>
        <taxon>Cyanobacteriota</taxon>
        <taxon>Cyanophyceae</taxon>
        <taxon>Gomontiellales</taxon>
        <taxon>Chamaesiphonaceae</taxon>
        <taxon>Chamaesiphon</taxon>
    </lineage>
</organism>
<name>K9UEM0_CHAP6</name>
<proteinExistence type="predicted"/>
<dbReference type="EMBL" id="CP003600">
    <property type="protein sequence ID" value="AFY92861.1"/>
    <property type="molecule type" value="Genomic_DNA"/>
</dbReference>
<dbReference type="Proteomes" id="UP000010366">
    <property type="component" value="Chromosome"/>
</dbReference>
<evidence type="ECO:0000313" key="2">
    <source>
        <dbReference type="Proteomes" id="UP000010366"/>
    </source>
</evidence>
<dbReference type="AlphaFoldDB" id="K9UEM0"/>
<dbReference type="HOGENOM" id="CLU_3166105_0_0_3"/>
<dbReference type="STRING" id="1173020.Cha6605_1736"/>
<sequence>MSPNIIPNLSLGKFDFAQIDSAEAEEIARLEQLMLDREDYYQLGYSY</sequence>
<protein>
    <submittedName>
        <fullName evidence="1">Uncharacterized protein</fullName>
    </submittedName>
</protein>
<keyword evidence="2" id="KW-1185">Reference proteome</keyword>
<dbReference type="KEGG" id="cmp:Cha6605_1736"/>